<name>A0A6A4RBL2_9RHOB</name>
<gene>
    <name evidence="1" type="ORF">GP644_12160</name>
</gene>
<protein>
    <recommendedName>
        <fullName evidence="3">Outer membrane protein beta-barrel domain-containing protein</fullName>
    </recommendedName>
</protein>
<dbReference type="EMBL" id="WSFO01000006">
    <property type="protein sequence ID" value="KAE9629757.1"/>
    <property type="molecule type" value="Genomic_DNA"/>
</dbReference>
<accession>A0A6A4RBL2</accession>
<evidence type="ECO:0008006" key="3">
    <source>
        <dbReference type="Google" id="ProtNLM"/>
    </source>
</evidence>
<dbReference type="Gene3D" id="2.40.160.20">
    <property type="match status" value="1"/>
</dbReference>
<evidence type="ECO:0000313" key="2">
    <source>
        <dbReference type="Proteomes" id="UP000441586"/>
    </source>
</evidence>
<dbReference type="AlphaFoldDB" id="A0A6A4RBL2"/>
<dbReference type="Proteomes" id="UP000441586">
    <property type="component" value="Unassembled WGS sequence"/>
</dbReference>
<organism evidence="1 2">
    <name type="scientific">Parasedimentitalea maritima</name>
    <dbReference type="NCBI Taxonomy" id="2578117"/>
    <lineage>
        <taxon>Bacteria</taxon>
        <taxon>Pseudomonadati</taxon>
        <taxon>Pseudomonadota</taxon>
        <taxon>Alphaproteobacteria</taxon>
        <taxon>Rhodobacterales</taxon>
        <taxon>Paracoccaceae</taxon>
        <taxon>Parasedimentitalea</taxon>
    </lineage>
</organism>
<dbReference type="RefSeq" id="WP_158979812.1">
    <property type="nucleotide sequence ID" value="NZ_WSFO01000006.1"/>
</dbReference>
<sequence length="255" mass="27892">MPQKTTSLLTGPILIAATTSFLSVDSLAAQDSWDFVIAPYLLAPSISGTSTLGRLGGDISVDPGDVFRNMEAGGMLRFEGRHHTGYGFALDYAFMNLGNGATSPIGDIRADYKQSIFEAVATYRFGNDSDTFDAYAGVRHWDIDVNLDILTGPAAGNLQRGDNWTDPIVGLRWQRRLNPKWRVLMQGDLGGFGVGSDFTWNLMGGFAYDRWQNTSLFMTYRALGVDYKSGTPGTPSFFEYDTVTQGLLAGVGFRF</sequence>
<evidence type="ECO:0000313" key="1">
    <source>
        <dbReference type="EMBL" id="KAE9629757.1"/>
    </source>
</evidence>
<comment type="caution">
    <text evidence="1">The sequence shown here is derived from an EMBL/GenBank/DDBJ whole genome shotgun (WGS) entry which is preliminary data.</text>
</comment>
<reference evidence="1 2" key="1">
    <citation type="submission" date="2019-12" db="EMBL/GenBank/DDBJ databases">
        <authorList>
            <person name="Zhang Y.-J."/>
        </authorList>
    </citation>
    <scope>NUCLEOTIDE SEQUENCE [LARGE SCALE GENOMIC DNA]</scope>
    <source>
        <strain evidence="1 2">H18S-6</strain>
    </source>
</reference>
<proteinExistence type="predicted"/>